<dbReference type="CDD" id="cd07041">
    <property type="entry name" value="STAS_RsbR_RsbS_like"/>
    <property type="match status" value="1"/>
</dbReference>
<accession>A0A8J8PD29</accession>
<name>A0A8J8PD29_9EURY</name>
<sequence length="159" mass="16488">MRTTDTAAVTQVYDVLIAAFPGRPTDQAVDDLQQDVLAQMEETNPRGVILDISEVTTLDSFFARVISETAGMVELMGGEAIVVGMRPSVAITAAELGFGLDAVETARSTDHALSMLGVRVEDADGEKAEGTNDEATTDSTKLDADGTPTGPASSPGGGR</sequence>
<protein>
    <submittedName>
        <fullName evidence="3">STAS domain-containing protein</fullName>
    </submittedName>
</protein>
<dbReference type="InterPro" id="IPR036513">
    <property type="entry name" value="STAS_dom_sf"/>
</dbReference>
<dbReference type="PANTHER" id="PTHR33745:SF1">
    <property type="entry name" value="RSBT ANTAGONIST PROTEIN RSBS"/>
    <property type="match status" value="1"/>
</dbReference>
<proteinExistence type="predicted"/>
<dbReference type="InterPro" id="IPR002645">
    <property type="entry name" value="STAS_dom"/>
</dbReference>
<dbReference type="InterPro" id="IPR051932">
    <property type="entry name" value="Bact_StressResp_Reg"/>
</dbReference>
<dbReference type="SUPFAM" id="SSF52091">
    <property type="entry name" value="SpoIIaa-like"/>
    <property type="match status" value="1"/>
</dbReference>
<dbReference type="Pfam" id="PF01740">
    <property type="entry name" value="STAS"/>
    <property type="match status" value="1"/>
</dbReference>
<feature type="domain" description="STAS" evidence="2">
    <location>
        <begin position="5"/>
        <end position="116"/>
    </location>
</feature>
<comment type="caution">
    <text evidence="3">The sequence shown here is derived from an EMBL/GenBank/DDBJ whole genome shotgun (WGS) entry which is preliminary data.</text>
</comment>
<gene>
    <name evidence="3" type="ORF">EGH24_04965</name>
</gene>
<keyword evidence="4" id="KW-1185">Reference proteome</keyword>
<dbReference type="PROSITE" id="PS50801">
    <property type="entry name" value="STAS"/>
    <property type="match status" value="1"/>
</dbReference>
<dbReference type="Proteomes" id="UP000705823">
    <property type="component" value="Unassembled WGS sequence"/>
</dbReference>
<evidence type="ECO:0000259" key="2">
    <source>
        <dbReference type="PROSITE" id="PS50801"/>
    </source>
</evidence>
<dbReference type="RefSeq" id="WP_142979058.1">
    <property type="nucleotide sequence ID" value="NZ_RKLU01000002.1"/>
</dbReference>
<dbReference type="AlphaFoldDB" id="A0A8J8PD29"/>
<dbReference type="EMBL" id="RKLU01000002">
    <property type="protein sequence ID" value="TQQ82793.1"/>
    <property type="molecule type" value="Genomic_DNA"/>
</dbReference>
<dbReference type="OrthoDB" id="341541at2157"/>
<feature type="compositionally biased region" description="Basic and acidic residues" evidence="1">
    <location>
        <begin position="121"/>
        <end position="130"/>
    </location>
</feature>
<evidence type="ECO:0000313" key="3">
    <source>
        <dbReference type="EMBL" id="TQQ82793.1"/>
    </source>
</evidence>
<feature type="compositionally biased region" description="Low complexity" evidence="1">
    <location>
        <begin position="146"/>
        <end position="159"/>
    </location>
</feature>
<evidence type="ECO:0000313" key="4">
    <source>
        <dbReference type="Proteomes" id="UP000705823"/>
    </source>
</evidence>
<organism evidence="3 4">
    <name type="scientific">Halonotius terrestris</name>
    <dbReference type="NCBI Taxonomy" id="2487750"/>
    <lineage>
        <taxon>Archaea</taxon>
        <taxon>Methanobacteriati</taxon>
        <taxon>Methanobacteriota</taxon>
        <taxon>Stenosarchaea group</taxon>
        <taxon>Halobacteria</taxon>
        <taxon>Halobacteriales</taxon>
        <taxon>Haloferacaceae</taxon>
        <taxon>Halonotius</taxon>
    </lineage>
</organism>
<evidence type="ECO:0000256" key="1">
    <source>
        <dbReference type="SAM" id="MobiDB-lite"/>
    </source>
</evidence>
<feature type="region of interest" description="Disordered" evidence="1">
    <location>
        <begin position="121"/>
        <end position="159"/>
    </location>
</feature>
<dbReference type="Gene3D" id="3.30.750.24">
    <property type="entry name" value="STAS domain"/>
    <property type="match status" value="1"/>
</dbReference>
<dbReference type="PANTHER" id="PTHR33745">
    <property type="entry name" value="RSBT ANTAGONIST PROTEIN RSBS-RELATED"/>
    <property type="match status" value="1"/>
</dbReference>
<reference evidence="3" key="1">
    <citation type="submission" date="2019-02" db="EMBL/GenBank/DDBJ databases">
        <title>Halonotius sp. a new haloarchaeum isolated from saline soil.</title>
        <authorList>
            <person name="Duran-Viseras A."/>
            <person name="Sanchez-Porro C."/>
            <person name="Ventosa A."/>
        </authorList>
    </citation>
    <scope>NUCLEOTIDE SEQUENCE</scope>
    <source>
        <strain evidence="3">F15B</strain>
    </source>
</reference>